<name>A0ABW5BIS3_9PROT</name>
<comment type="caution">
    <text evidence="1">The sequence shown here is derived from an EMBL/GenBank/DDBJ whole genome shotgun (WGS) entry which is preliminary data.</text>
</comment>
<evidence type="ECO:0000313" key="1">
    <source>
        <dbReference type="EMBL" id="MFD2205489.1"/>
    </source>
</evidence>
<proteinExistence type="predicted"/>
<dbReference type="InterPro" id="IPR010767">
    <property type="entry name" value="Phage_CGC-2007_Cje0229"/>
</dbReference>
<dbReference type="Pfam" id="PF07087">
    <property type="entry name" value="DUF1353"/>
    <property type="match status" value="1"/>
</dbReference>
<organism evidence="1 2">
    <name type="scientific">Kiloniella antarctica</name>
    <dbReference type="NCBI Taxonomy" id="1550907"/>
    <lineage>
        <taxon>Bacteria</taxon>
        <taxon>Pseudomonadati</taxon>
        <taxon>Pseudomonadota</taxon>
        <taxon>Alphaproteobacteria</taxon>
        <taxon>Rhodospirillales</taxon>
        <taxon>Kiloniellaceae</taxon>
        <taxon>Kiloniella</taxon>
    </lineage>
</organism>
<gene>
    <name evidence="1" type="ORF">ACFSKO_07710</name>
</gene>
<evidence type="ECO:0000313" key="2">
    <source>
        <dbReference type="Proteomes" id="UP001597294"/>
    </source>
</evidence>
<protein>
    <submittedName>
        <fullName evidence="1">DUF1353 domain-containing protein</fullName>
    </submittedName>
</protein>
<dbReference type="Proteomes" id="UP001597294">
    <property type="component" value="Unassembled WGS sequence"/>
</dbReference>
<reference evidence="2" key="1">
    <citation type="journal article" date="2019" name="Int. J. Syst. Evol. Microbiol.">
        <title>The Global Catalogue of Microorganisms (GCM) 10K type strain sequencing project: providing services to taxonomists for standard genome sequencing and annotation.</title>
        <authorList>
            <consortium name="The Broad Institute Genomics Platform"/>
            <consortium name="The Broad Institute Genome Sequencing Center for Infectious Disease"/>
            <person name="Wu L."/>
            <person name="Ma J."/>
        </authorList>
    </citation>
    <scope>NUCLEOTIDE SEQUENCE [LARGE SCALE GENOMIC DNA]</scope>
    <source>
        <strain evidence="2">CGMCC 4.7192</strain>
    </source>
</reference>
<keyword evidence="2" id="KW-1185">Reference proteome</keyword>
<accession>A0ABW5BIS3</accession>
<sequence length="138" mass="15651">MINGYEFTPKYNISQIRASRPKDGVLVWISPEDPANPFTAACRHEVKGPRNMRVDVPAGFNYDGASVPRLLWWFIPRADARFFRAATLHDLLYAQQDGSRAVADAILRVVAKQDSMPWLKRWAAYIAVRFGGKGSWNL</sequence>
<dbReference type="EMBL" id="JBHUII010000004">
    <property type="protein sequence ID" value="MFD2205489.1"/>
    <property type="molecule type" value="Genomic_DNA"/>
</dbReference>
<dbReference type="RefSeq" id="WP_380250148.1">
    <property type="nucleotide sequence ID" value="NZ_JBHUII010000004.1"/>
</dbReference>